<protein>
    <submittedName>
        <fullName evidence="2">Uncharacterized protein</fullName>
    </submittedName>
</protein>
<evidence type="ECO:0000256" key="1">
    <source>
        <dbReference type="SAM" id="MobiDB-lite"/>
    </source>
</evidence>
<feature type="region of interest" description="Disordered" evidence="1">
    <location>
        <begin position="1"/>
        <end position="59"/>
    </location>
</feature>
<evidence type="ECO:0000313" key="2">
    <source>
        <dbReference type="EMBL" id="MPC74911.1"/>
    </source>
</evidence>
<name>A0A5B7HPP1_PORTR</name>
<comment type="caution">
    <text evidence="2">The sequence shown here is derived from an EMBL/GenBank/DDBJ whole genome shotgun (WGS) entry which is preliminary data.</text>
</comment>
<dbReference type="EMBL" id="VSRR010039992">
    <property type="protein sequence ID" value="MPC74911.1"/>
    <property type="molecule type" value="Genomic_DNA"/>
</dbReference>
<keyword evidence="3" id="KW-1185">Reference proteome</keyword>
<reference evidence="2 3" key="1">
    <citation type="submission" date="2019-05" db="EMBL/GenBank/DDBJ databases">
        <title>Another draft genome of Portunus trituberculatus and its Hox gene families provides insights of decapod evolution.</title>
        <authorList>
            <person name="Jeong J.-H."/>
            <person name="Song I."/>
            <person name="Kim S."/>
            <person name="Choi T."/>
            <person name="Kim D."/>
            <person name="Ryu S."/>
            <person name="Kim W."/>
        </authorList>
    </citation>
    <scope>NUCLEOTIDE SEQUENCE [LARGE SCALE GENOMIC DNA]</scope>
    <source>
        <tissue evidence="2">Muscle</tissue>
    </source>
</reference>
<dbReference type="Proteomes" id="UP000324222">
    <property type="component" value="Unassembled WGS sequence"/>
</dbReference>
<evidence type="ECO:0000313" key="3">
    <source>
        <dbReference type="Proteomes" id="UP000324222"/>
    </source>
</evidence>
<feature type="compositionally biased region" description="Polar residues" evidence="1">
    <location>
        <begin position="1"/>
        <end position="31"/>
    </location>
</feature>
<dbReference type="AlphaFoldDB" id="A0A5B7HPP1"/>
<gene>
    <name evidence="2" type="ORF">E2C01_069290</name>
</gene>
<sequence length="88" mass="10115">MSNGASQIHSINHNTTDHSNAQPPVKTQQGELLQRMIPPTLLDRAGRRNRRRQVRETPECNEIPDIHTLRRSFSIMFVQDAAKEGDLW</sequence>
<proteinExistence type="predicted"/>
<accession>A0A5B7HPP1</accession>
<organism evidence="2 3">
    <name type="scientific">Portunus trituberculatus</name>
    <name type="common">Swimming crab</name>
    <name type="synonym">Neptunus trituberculatus</name>
    <dbReference type="NCBI Taxonomy" id="210409"/>
    <lineage>
        <taxon>Eukaryota</taxon>
        <taxon>Metazoa</taxon>
        <taxon>Ecdysozoa</taxon>
        <taxon>Arthropoda</taxon>
        <taxon>Crustacea</taxon>
        <taxon>Multicrustacea</taxon>
        <taxon>Malacostraca</taxon>
        <taxon>Eumalacostraca</taxon>
        <taxon>Eucarida</taxon>
        <taxon>Decapoda</taxon>
        <taxon>Pleocyemata</taxon>
        <taxon>Brachyura</taxon>
        <taxon>Eubrachyura</taxon>
        <taxon>Portunoidea</taxon>
        <taxon>Portunidae</taxon>
        <taxon>Portuninae</taxon>
        <taxon>Portunus</taxon>
    </lineage>
</organism>